<dbReference type="Pfam" id="PF00293">
    <property type="entry name" value="NUDIX"/>
    <property type="match status" value="1"/>
</dbReference>
<sequence length="183" mass="19722">MHDARAVVAAAQAADPSVAAHRDRILAFVDAHPDALHRSCTEGHLTGSALVVDPASERILLLLHAKVQRWLQPGGHADGDANLAAVALREAHEETGIDGLAVDPDPIDLDVHRFRSARRDEPDHDHLDVRFLVVAPEGARAEINHESEGARWVTVDELADLDVDPGTVRMARAGLARLRAGRA</sequence>
<gene>
    <name evidence="3" type="ORF">GH723_08935</name>
</gene>
<dbReference type="Proteomes" id="UP000334019">
    <property type="component" value="Chromosome"/>
</dbReference>
<evidence type="ECO:0000313" key="3">
    <source>
        <dbReference type="EMBL" id="QGG97053.1"/>
    </source>
</evidence>
<keyword evidence="4" id="KW-1185">Reference proteome</keyword>
<dbReference type="CDD" id="cd03674">
    <property type="entry name" value="NUDIX_Hydrolase"/>
    <property type="match status" value="1"/>
</dbReference>
<proteinExistence type="inferred from homology"/>
<dbReference type="InterPro" id="IPR015797">
    <property type="entry name" value="NUDIX_hydrolase-like_dom_sf"/>
</dbReference>
<dbReference type="KEGG" id="atq:GH723_08935"/>
<protein>
    <submittedName>
        <fullName evidence="3">NUDIX domain-containing protein</fullName>
    </submittedName>
</protein>
<dbReference type="PROSITE" id="PS51462">
    <property type="entry name" value="NUDIX"/>
    <property type="match status" value="1"/>
</dbReference>
<organism evidence="3 4">
    <name type="scientific">Actinomarinicola tropica</name>
    <dbReference type="NCBI Taxonomy" id="2789776"/>
    <lineage>
        <taxon>Bacteria</taxon>
        <taxon>Bacillati</taxon>
        <taxon>Actinomycetota</taxon>
        <taxon>Acidimicrobiia</taxon>
        <taxon>Acidimicrobiales</taxon>
        <taxon>Iamiaceae</taxon>
        <taxon>Actinomarinicola</taxon>
    </lineage>
</organism>
<feature type="domain" description="Nudix hydrolase" evidence="2">
    <location>
        <begin position="42"/>
        <end position="176"/>
    </location>
</feature>
<dbReference type="InterPro" id="IPR000086">
    <property type="entry name" value="NUDIX_hydrolase_dom"/>
</dbReference>
<dbReference type="PANTHER" id="PTHR43736:SF1">
    <property type="entry name" value="DIHYDRONEOPTERIN TRIPHOSPHATE DIPHOSPHATASE"/>
    <property type="match status" value="1"/>
</dbReference>
<evidence type="ECO:0000313" key="4">
    <source>
        <dbReference type="Proteomes" id="UP000334019"/>
    </source>
</evidence>
<comment type="similarity">
    <text evidence="1">Belongs to the Nudix hydrolase family.</text>
</comment>
<dbReference type="Gene3D" id="3.90.79.10">
    <property type="entry name" value="Nucleoside Triphosphate Pyrophosphohydrolase"/>
    <property type="match status" value="1"/>
</dbReference>
<dbReference type="SUPFAM" id="SSF55811">
    <property type="entry name" value="Nudix"/>
    <property type="match status" value="1"/>
</dbReference>
<evidence type="ECO:0000259" key="2">
    <source>
        <dbReference type="PROSITE" id="PS51462"/>
    </source>
</evidence>
<dbReference type="EMBL" id="CP045851">
    <property type="protein sequence ID" value="QGG97053.1"/>
    <property type="molecule type" value="Genomic_DNA"/>
</dbReference>
<reference evidence="3 4" key="1">
    <citation type="submission" date="2019-11" db="EMBL/GenBank/DDBJ databases">
        <authorList>
            <person name="He Y."/>
        </authorList>
    </citation>
    <scope>NUCLEOTIDE SEQUENCE [LARGE SCALE GENOMIC DNA]</scope>
    <source>
        <strain evidence="3 4">SCSIO 58843</strain>
    </source>
</reference>
<dbReference type="PANTHER" id="PTHR43736">
    <property type="entry name" value="ADP-RIBOSE PYROPHOSPHATASE"/>
    <property type="match status" value="1"/>
</dbReference>
<name>A0A5Q2RMH4_9ACTN</name>
<evidence type="ECO:0000256" key="1">
    <source>
        <dbReference type="ARBA" id="ARBA00005582"/>
    </source>
</evidence>
<accession>A0A5Q2RMH4</accession>
<dbReference type="AlphaFoldDB" id="A0A5Q2RMH4"/>